<proteinExistence type="predicted"/>
<reference evidence="2 3" key="1">
    <citation type="submission" date="2024-11" db="EMBL/GenBank/DDBJ databases">
        <title>A near-complete genome assembly of Cinchona calisaya.</title>
        <authorList>
            <person name="Lian D.C."/>
            <person name="Zhao X.W."/>
            <person name="Wei L."/>
        </authorList>
    </citation>
    <scope>NUCLEOTIDE SEQUENCE [LARGE SCALE GENOMIC DNA]</scope>
    <source>
        <tissue evidence="2">Nenye</tissue>
    </source>
</reference>
<gene>
    <name evidence="2" type="ORF">ACH5RR_033643</name>
</gene>
<comment type="caution">
    <text evidence="2">The sequence shown here is derived from an EMBL/GenBank/DDBJ whole genome shotgun (WGS) entry which is preliminary data.</text>
</comment>
<sequence length="63" mass="7357">DGRGKRDGGGKEDKNVKGMVVAERKGRREEGEGDSVEEGEEKGVKRRKRWWQWWQKKREGITT</sequence>
<organism evidence="2 3">
    <name type="scientific">Cinchona calisaya</name>
    <dbReference type="NCBI Taxonomy" id="153742"/>
    <lineage>
        <taxon>Eukaryota</taxon>
        <taxon>Viridiplantae</taxon>
        <taxon>Streptophyta</taxon>
        <taxon>Embryophyta</taxon>
        <taxon>Tracheophyta</taxon>
        <taxon>Spermatophyta</taxon>
        <taxon>Magnoliopsida</taxon>
        <taxon>eudicotyledons</taxon>
        <taxon>Gunneridae</taxon>
        <taxon>Pentapetalae</taxon>
        <taxon>asterids</taxon>
        <taxon>lamiids</taxon>
        <taxon>Gentianales</taxon>
        <taxon>Rubiaceae</taxon>
        <taxon>Cinchonoideae</taxon>
        <taxon>Cinchoneae</taxon>
        <taxon>Cinchona</taxon>
    </lineage>
</organism>
<feature type="compositionally biased region" description="Basic and acidic residues" evidence="1">
    <location>
        <begin position="1"/>
        <end position="30"/>
    </location>
</feature>
<evidence type="ECO:0000313" key="3">
    <source>
        <dbReference type="Proteomes" id="UP001630127"/>
    </source>
</evidence>
<dbReference type="Proteomes" id="UP001630127">
    <property type="component" value="Unassembled WGS sequence"/>
</dbReference>
<dbReference type="AlphaFoldDB" id="A0ABD2Y8L3"/>
<dbReference type="EMBL" id="JBJUIK010000014">
    <property type="protein sequence ID" value="KAL3503802.1"/>
    <property type="molecule type" value="Genomic_DNA"/>
</dbReference>
<keyword evidence="3" id="KW-1185">Reference proteome</keyword>
<accession>A0ABD2Y8L3</accession>
<name>A0ABD2Y8L3_9GENT</name>
<feature type="region of interest" description="Disordered" evidence="1">
    <location>
        <begin position="1"/>
        <end position="42"/>
    </location>
</feature>
<protein>
    <submittedName>
        <fullName evidence="2">Uncharacterized protein</fullName>
    </submittedName>
</protein>
<evidence type="ECO:0000313" key="2">
    <source>
        <dbReference type="EMBL" id="KAL3503802.1"/>
    </source>
</evidence>
<feature type="compositionally biased region" description="Acidic residues" evidence="1">
    <location>
        <begin position="31"/>
        <end position="40"/>
    </location>
</feature>
<evidence type="ECO:0000256" key="1">
    <source>
        <dbReference type="SAM" id="MobiDB-lite"/>
    </source>
</evidence>
<feature type="non-terminal residue" evidence="2">
    <location>
        <position position="1"/>
    </location>
</feature>